<proteinExistence type="predicted"/>
<organism evidence="1 2">
    <name type="scientific">Paramecium sonneborni</name>
    <dbReference type="NCBI Taxonomy" id="65129"/>
    <lineage>
        <taxon>Eukaryota</taxon>
        <taxon>Sar</taxon>
        <taxon>Alveolata</taxon>
        <taxon>Ciliophora</taxon>
        <taxon>Intramacronucleata</taxon>
        <taxon>Oligohymenophorea</taxon>
        <taxon>Peniculida</taxon>
        <taxon>Parameciidae</taxon>
        <taxon>Paramecium</taxon>
    </lineage>
</organism>
<keyword evidence="2" id="KW-1185">Reference proteome</keyword>
<sequence length="56" mass="6602">MVQKNSLLTRILEQKLRRAELCQSSANKTSLSDFLQLQTTSIQELNQIIREPQYYM</sequence>
<evidence type="ECO:0000313" key="1">
    <source>
        <dbReference type="EMBL" id="CAD8123293.1"/>
    </source>
</evidence>
<name>A0A8S1R7I4_9CILI</name>
<gene>
    <name evidence="1" type="ORF">PSON_ATCC_30995.1.T1440003</name>
</gene>
<dbReference type="Proteomes" id="UP000692954">
    <property type="component" value="Unassembled WGS sequence"/>
</dbReference>
<comment type="caution">
    <text evidence="1">The sequence shown here is derived from an EMBL/GenBank/DDBJ whole genome shotgun (WGS) entry which is preliminary data.</text>
</comment>
<evidence type="ECO:0000313" key="2">
    <source>
        <dbReference type="Proteomes" id="UP000692954"/>
    </source>
</evidence>
<dbReference type="EMBL" id="CAJJDN010000144">
    <property type="protein sequence ID" value="CAD8123293.1"/>
    <property type="molecule type" value="Genomic_DNA"/>
</dbReference>
<reference evidence="1" key="1">
    <citation type="submission" date="2021-01" db="EMBL/GenBank/DDBJ databases">
        <authorList>
            <consortium name="Genoscope - CEA"/>
            <person name="William W."/>
        </authorList>
    </citation>
    <scope>NUCLEOTIDE SEQUENCE</scope>
</reference>
<protein>
    <submittedName>
        <fullName evidence="1">Uncharacterized protein</fullName>
    </submittedName>
</protein>
<accession>A0A8S1R7I4</accession>
<dbReference type="AlphaFoldDB" id="A0A8S1R7I4"/>